<dbReference type="Gene3D" id="3.30.420.10">
    <property type="entry name" value="Ribonuclease H-like superfamily/Ribonuclease H"/>
    <property type="match status" value="2"/>
</dbReference>
<feature type="compositionally biased region" description="Basic and acidic residues" evidence="1">
    <location>
        <begin position="274"/>
        <end position="283"/>
    </location>
</feature>
<dbReference type="GO" id="GO:0004523">
    <property type="term" value="F:RNA-DNA hybrid ribonuclease activity"/>
    <property type="evidence" value="ECO:0007669"/>
    <property type="project" value="InterPro"/>
</dbReference>
<dbReference type="InterPro" id="IPR005162">
    <property type="entry name" value="Retrotrans_gag_dom"/>
</dbReference>
<feature type="region of interest" description="Disordered" evidence="1">
    <location>
        <begin position="257"/>
        <end position="284"/>
    </location>
</feature>
<evidence type="ECO:0000259" key="2">
    <source>
        <dbReference type="Pfam" id="PF00078"/>
    </source>
</evidence>
<dbReference type="Gene3D" id="3.10.10.10">
    <property type="entry name" value="HIV Type 1 Reverse Transcriptase, subunit A, domain 1"/>
    <property type="match status" value="2"/>
</dbReference>
<feature type="compositionally biased region" description="Polar residues" evidence="1">
    <location>
        <begin position="257"/>
        <end position="268"/>
    </location>
</feature>
<dbReference type="PANTHER" id="PTHR48475:SF1">
    <property type="entry name" value="RNASE H TYPE-1 DOMAIN-CONTAINING PROTEIN"/>
    <property type="match status" value="1"/>
</dbReference>
<evidence type="ECO:0000313" key="5">
    <source>
        <dbReference type="EMBL" id="SPC79023.1"/>
    </source>
</evidence>
<feature type="domain" description="RNase H type-1" evidence="4">
    <location>
        <begin position="988"/>
        <end position="1105"/>
    </location>
</feature>
<feature type="domain" description="Reverse transcriptase" evidence="2">
    <location>
        <begin position="742"/>
        <end position="850"/>
    </location>
</feature>
<reference evidence="5" key="1">
    <citation type="submission" date="2018-02" db="EMBL/GenBank/DDBJ databases">
        <authorList>
            <person name="Cohen D.B."/>
            <person name="Kent A.D."/>
        </authorList>
    </citation>
    <scope>NUCLEOTIDE SEQUENCE</scope>
</reference>
<dbReference type="Pfam" id="PF00078">
    <property type="entry name" value="RVT_1"/>
    <property type="match status" value="1"/>
</dbReference>
<feature type="compositionally biased region" description="Basic and acidic residues" evidence="1">
    <location>
        <begin position="25"/>
        <end position="36"/>
    </location>
</feature>
<dbReference type="CDD" id="cd01647">
    <property type="entry name" value="RT_LTR"/>
    <property type="match status" value="1"/>
</dbReference>
<dbReference type="InterPro" id="IPR043502">
    <property type="entry name" value="DNA/RNA_pol_sf"/>
</dbReference>
<evidence type="ECO:0000256" key="1">
    <source>
        <dbReference type="SAM" id="MobiDB-lite"/>
    </source>
</evidence>
<dbReference type="Pfam" id="PF03732">
    <property type="entry name" value="Retrotrans_gag"/>
    <property type="match status" value="1"/>
</dbReference>
<proteinExistence type="predicted"/>
<dbReference type="InterPro" id="IPR002156">
    <property type="entry name" value="RNaseH_domain"/>
</dbReference>
<dbReference type="Pfam" id="PF13456">
    <property type="entry name" value="RVT_3"/>
    <property type="match status" value="1"/>
</dbReference>
<dbReference type="InterPro" id="IPR036397">
    <property type="entry name" value="RNaseH_sf"/>
</dbReference>
<dbReference type="InterPro" id="IPR043128">
    <property type="entry name" value="Rev_trsase/Diguanyl_cyclase"/>
</dbReference>
<dbReference type="CDD" id="cd09279">
    <property type="entry name" value="RNase_HI_like"/>
    <property type="match status" value="1"/>
</dbReference>
<dbReference type="SUPFAM" id="SSF56672">
    <property type="entry name" value="DNA/RNA polymerases"/>
    <property type="match status" value="1"/>
</dbReference>
<evidence type="ECO:0000259" key="3">
    <source>
        <dbReference type="Pfam" id="PF03732"/>
    </source>
</evidence>
<dbReference type="Gene3D" id="3.30.70.270">
    <property type="match status" value="2"/>
</dbReference>
<sequence>MPPKTRKSGLERSQDVSVTQGESPHPIDHEVHHEDTDPPPPTIMFDMIKALQVSQHEVVDLIKELEGREELTRPPYPAGLLNQPYPDKYEVPTFTQYDGRKGNVTEHVSKFLDAMGPHAGNGNLCLREFSKSLIDHAYTWYTTLKPDSVRTWDNMVEVFCTKYFHVEDKITLLTLHNTKQGPTEGLLPYIKRFRDAALDCYGNHEESELVEICITNMLTEYRAHLENLDIVRFTALLQKARKTALSVKAQVEKPKRSGQQVLVVSTQPDTKRKRQEDKPREELTPIPCTEQEMHAILDKWIANGLIRPAKRPPTEEQKKHERYCSLHQYVHHPTIECRTLRKMFQTKIKDETLELSKPQQEVQRNPLPQHGRGATALRLGAEARKMATGALVSIVAESGAQCFTAEAQASRVYLETTNAISFTDEDMEVQLISQSDTCEHATNCKHFKKKSTKYTYGGHRLRRRNRVHNRPYTTCFEVSSTYHQCVKGRLNGKPISIPANNTLFDETEAHFVEAAFYEDLAPARESSTSRTMGTPLSAWEDIRDHPEADLKNMLELKRKRKEAVREAQDQCPKCEDPGKKLGGAIPSCCAIQEAVRSPNEGLMEEPQEEVDYQPSLAAEDLEVINLSDNPETQRPISISASLFVGERTSLVELLKEYQDVFAWQYDQMPGLDPGLVAHALNVEPGTRPVVQPKRTFHPEVKAQIIKEIQKLLATGFVKPIQHPQWLSNIVPVKKKNVQISFSGYNQIRMSPKDAEKIAFRTPIGNFYYIVMSFGLKNVGATYQRTMTTIFHDMMHREIEDYVDDVVVKSKTREGHLETLKKVLERCRVYKLRMNPLKCAFGVSVGKFLGFLVHKRGIDVDLAKATAIATMKPPTNVKQLKSFLGRLSYIRRLRHYFLAHQVHLMTKFHPIRTLLQRAVLSGRLARWLLQLSEYEITPITPTTIKSQVIAEMMAQFPGEDSFCILDEVLGEVHEVATMDHTNFSWILRFDGSFVTTEGGAGIVLSKEGHQAVAMSFKLGFPCSNNAVEYEAYLIGLAIAHEMGIKCLKVIGDSNLVVSQANGDISLKESTLAPYRTLTQKLEEKFDTLTIEYAHKSENRYVDALAALGSQVAFEGVSIDVTIVKRDTPITNTLEQKLAEPPMSENNWRNPIKAALVNGYCAAGSTTARDVPTEPASGTGSDMAVAGSNKKSLKVLKDYTLIGDQLYIRLPGGILARYLGKKEATKRLLDVHAKTCGYGKSISLYRRIQRIGYYWPSMRQEATAIQEARGEAYKLKRQALRYFTEWSFLFKKGLAGEPLRCLGPSESRAALKEAHAGECGEHQRKKKLYQQLLSLGCASHDKALSREATSSHPHIIRKVMARPKQSNCMLLRILSKMVFDYGKNWGFHLLDVLWAYWSSPKTATSFFPFLLVYGTEAIAPIEIAIPTPCVIQGTKNDVDASMCAELRTCDLEALEEARNQALEKTRRYHLKMVRAYSKIVKERIFVTGQLVLKAANYVRRGLPSPFKFAFNWEGPYVIREAHVSGYYKLSKADGTVLVDPVNGKLVETLLCLDSRGGKLFCPYPSCHTKARAHLLREKLLLSLLFLPRHGKSIFPFPTFVCKALTMSGLFGYHTL</sequence>
<feature type="domain" description="Retrotransposon gag" evidence="3">
    <location>
        <begin position="129"/>
        <end position="210"/>
    </location>
</feature>
<name>A0A2N9EW38_FAGSY</name>
<protein>
    <submittedName>
        <fullName evidence="5">Uncharacterized protein</fullName>
    </submittedName>
</protein>
<dbReference type="EMBL" id="OIVN01000362">
    <property type="protein sequence ID" value="SPC79023.1"/>
    <property type="molecule type" value="Genomic_DNA"/>
</dbReference>
<feature type="region of interest" description="Disordered" evidence="1">
    <location>
        <begin position="1"/>
        <end position="42"/>
    </location>
</feature>
<dbReference type="InterPro" id="IPR000477">
    <property type="entry name" value="RT_dom"/>
</dbReference>
<organism evidence="5">
    <name type="scientific">Fagus sylvatica</name>
    <name type="common">Beechnut</name>
    <dbReference type="NCBI Taxonomy" id="28930"/>
    <lineage>
        <taxon>Eukaryota</taxon>
        <taxon>Viridiplantae</taxon>
        <taxon>Streptophyta</taxon>
        <taxon>Embryophyta</taxon>
        <taxon>Tracheophyta</taxon>
        <taxon>Spermatophyta</taxon>
        <taxon>Magnoliopsida</taxon>
        <taxon>eudicotyledons</taxon>
        <taxon>Gunneridae</taxon>
        <taxon>Pentapetalae</taxon>
        <taxon>rosids</taxon>
        <taxon>fabids</taxon>
        <taxon>Fagales</taxon>
        <taxon>Fagaceae</taxon>
        <taxon>Fagus</taxon>
    </lineage>
</organism>
<accession>A0A2N9EW38</accession>
<evidence type="ECO:0000259" key="4">
    <source>
        <dbReference type="Pfam" id="PF13456"/>
    </source>
</evidence>
<dbReference type="PANTHER" id="PTHR48475">
    <property type="entry name" value="RIBONUCLEASE H"/>
    <property type="match status" value="1"/>
</dbReference>
<gene>
    <name evidence="5" type="ORF">FSB_LOCUS6905</name>
</gene>
<dbReference type="GO" id="GO:0003676">
    <property type="term" value="F:nucleic acid binding"/>
    <property type="evidence" value="ECO:0007669"/>
    <property type="project" value="InterPro"/>
</dbReference>